<organism evidence="1 2">
    <name type="scientific">Populus alba x Populus x berolinensis</name>
    <dbReference type="NCBI Taxonomy" id="444605"/>
    <lineage>
        <taxon>Eukaryota</taxon>
        <taxon>Viridiplantae</taxon>
        <taxon>Streptophyta</taxon>
        <taxon>Embryophyta</taxon>
        <taxon>Tracheophyta</taxon>
        <taxon>Spermatophyta</taxon>
        <taxon>Magnoliopsida</taxon>
        <taxon>eudicotyledons</taxon>
        <taxon>Gunneridae</taxon>
        <taxon>Pentapetalae</taxon>
        <taxon>rosids</taxon>
        <taxon>fabids</taxon>
        <taxon>Malpighiales</taxon>
        <taxon>Salicaceae</taxon>
        <taxon>Saliceae</taxon>
        <taxon>Populus</taxon>
    </lineage>
</organism>
<protein>
    <submittedName>
        <fullName evidence="1">Uncharacterized protein</fullName>
    </submittedName>
</protein>
<dbReference type="EMBL" id="JAQIZT010000017">
    <property type="protein sequence ID" value="KAJ6959630.1"/>
    <property type="molecule type" value="Genomic_DNA"/>
</dbReference>
<dbReference type="Proteomes" id="UP001164929">
    <property type="component" value="Chromosome 17"/>
</dbReference>
<keyword evidence="2" id="KW-1185">Reference proteome</keyword>
<reference evidence="1" key="1">
    <citation type="journal article" date="2023" name="Mol. Ecol. Resour.">
        <title>Chromosome-level genome assembly of a triploid poplar Populus alba 'Berolinensis'.</title>
        <authorList>
            <person name="Chen S."/>
            <person name="Yu Y."/>
            <person name="Wang X."/>
            <person name="Wang S."/>
            <person name="Zhang T."/>
            <person name="Zhou Y."/>
            <person name="He R."/>
            <person name="Meng N."/>
            <person name="Wang Y."/>
            <person name="Liu W."/>
            <person name="Liu Z."/>
            <person name="Liu J."/>
            <person name="Guo Q."/>
            <person name="Huang H."/>
            <person name="Sederoff R.R."/>
            <person name="Wang G."/>
            <person name="Qu G."/>
            <person name="Chen S."/>
        </authorList>
    </citation>
    <scope>NUCLEOTIDE SEQUENCE</scope>
    <source>
        <strain evidence="1">SC-2020</strain>
    </source>
</reference>
<gene>
    <name evidence="1" type="ORF">NC653_037861</name>
</gene>
<comment type="caution">
    <text evidence="1">The sequence shown here is derived from an EMBL/GenBank/DDBJ whole genome shotgun (WGS) entry which is preliminary data.</text>
</comment>
<name>A0AAD6LFK7_9ROSI</name>
<evidence type="ECO:0000313" key="1">
    <source>
        <dbReference type="EMBL" id="KAJ6959630.1"/>
    </source>
</evidence>
<accession>A0AAD6LFK7</accession>
<sequence length="67" mass="8037">MVMRPKKITGEWDYKDRMGKSYLKKDKREIALDKWKSEGRRQSQYLEEGIGFDAYLHKSVKQAKRSL</sequence>
<proteinExistence type="predicted"/>
<evidence type="ECO:0000313" key="2">
    <source>
        <dbReference type="Proteomes" id="UP001164929"/>
    </source>
</evidence>
<dbReference type="AlphaFoldDB" id="A0AAD6LFK7"/>